<dbReference type="InterPro" id="IPR036962">
    <property type="entry name" value="Glyco_hydro_3_N_sf"/>
</dbReference>
<evidence type="ECO:0000313" key="8">
    <source>
        <dbReference type="EMBL" id="MDP4574403.1"/>
    </source>
</evidence>
<accession>A0ABT9HMM7</accession>
<dbReference type="Gene3D" id="3.20.20.300">
    <property type="entry name" value="Glycoside hydrolase, family 3, N-terminal domain"/>
    <property type="match status" value="1"/>
</dbReference>
<dbReference type="InterPro" id="IPR017853">
    <property type="entry name" value="GH"/>
</dbReference>
<dbReference type="GO" id="GO:0016787">
    <property type="term" value="F:hydrolase activity"/>
    <property type="evidence" value="ECO:0007669"/>
    <property type="project" value="UniProtKB-KW"/>
</dbReference>
<evidence type="ECO:0000256" key="3">
    <source>
        <dbReference type="ARBA" id="ARBA00023277"/>
    </source>
</evidence>
<sequence length="759" mass="80922">MIVGLSAAQGQAQDADHRQAQVEGASHTDIDALLKRMTRAEKIGQLVQRMGGRSKALNSRLGPEELDRVRRGEVGSYLHVAGAGPLRELQRVAIEESRLGIPLLFSMDVVHGYRTIFPVPLAMAASWNPEAARLHAEIAAREASAAGLHWTFAPMVDIARDPRWGRIVEGAGEDAYLGSRMAEAQVRGFQGGDLSARDTIMAGTKHFGAYGAAEGGRDYAGAEAGERSMREVYLPPFRAAANAGTASYMTAFNAVDGVPTTGNAALLRSMLRDEWGWDGLLLSDWRAVEELMAHGVARDRQGAATLALRASVDMDMVADVYAEDLLAALETDRSLAPLLDEAVRRILKVKRDLGLFDDPYKYHDSARETEVMLTAAHRDAARRIAEQSIVLLKNEGQVLPLARDAGRIALVGALADDALSQLGSWRARGDAADVVTLRAALEAAHPDVVYASGADSRSDDESGIAEAVRAAENADMVVLAIGEDYDWSGEARSRSSLELPGAQQALFAALEATGKPVVVVLTGGRPLAIPEVAVRADAVLAAWLLGVEAGPAIVNTLFGANNPGGKLPVSFPRATGQVPVNYDHLPSGRPADPDLSKDTARYMDAPVTPLYAFGYGLSYSNFDYGEVRLSATRIPAQGGAISVSIPVTNTGPVPGDEVVQLYTRDPVASVSRPVKQLRAFARIALDAGERREVMFTLTSDQFALWSLEDDWQIEPGTIELMVGSSSDDIRKRISFEIAGSATGSIAPAAIASDVSVSGE</sequence>
<dbReference type="SUPFAM" id="SSF52279">
    <property type="entry name" value="Beta-D-glucan exohydrolase, C-terminal domain"/>
    <property type="match status" value="1"/>
</dbReference>
<evidence type="ECO:0000256" key="2">
    <source>
        <dbReference type="ARBA" id="ARBA00022801"/>
    </source>
</evidence>
<comment type="similarity">
    <text evidence="1 5">Belongs to the glycosyl hydrolase 3 family.</text>
</comment>
<dbReference type="PANTHER" id="PTHR42715:SF10">
    <property type="entry name" value="BETA-GLUCOSIDASE"/>
    <property type="match status" value="1"/>
</dbReference>
<feature type="region of interest" description="Disordered" evidence="6">
    <location>
        <begin position="1"/>
        <end position="24"/>
    </location>
</feature>
<dbReference type="Pfam" id="PF14310">
    <property type="entry name" value="Fn3-like"/>
    <property type="match status" value="1"/>
</dbReference>
<keyword evidence="9" id="KW-1185">Reference proteome</keyword>
<dbReference type="Gene3D" id="2.60.40.10">
    <property type="entry name" value="Immunoglobulins"/>
    <property type="match status" value="1"/>
</dbReference>
<dbReference type="InterPro" id="IPR026891">
    <property type="entry name" value="Fn3-like"/>
</dbReference>
<keyword evidence="2 5" id="KW-0378">Hydrolase</keyword>
<reference evidence="8 9" key="1">
    <citation type="submission" date="2023-08" db="EMBL/GenBank/DDBJ databases">
        <title>genomic of G39.</title>
        <authorList>
            <person name="Wang Y."/>
        </authorList>
    </citation>
    <scope>NUCLEOTIDE SEQUENCE [LARGE SCALE GENOMIC DNA]</scope>
    <source>
        <strain evidence="8 9">G39</strain>
    </source>
</reference>
<feature type="domain" description="Fibronectin type III-like" evidence="7">
    <location>
        <begin position="657"/>
        <end position="726"/>
    </location>
</feature>
<dbReference type="EMBL" id="JAVAIM010000001">
    <property type="protein sequence ID" value="MDP4574403.1"/>
    <property type="molecule type" value="Genomic_DNA"/>
</dbReference>
<dbReference type="InterPro" id="IPR019800">
    <property type="entry name" value="Glyco_hydro_3_AS"/>
</dbReference>
<evidence type="ECO:0000256" key="5">
    <source>
        <dbReference type="RuleBase" id="RU361161"/>
    </source>
</evidence>
<evidence type="ECO:0000256" key="1">
    <source>
        <dbReference type="ARBA" id="ARBA00005336"/>
    </source>
</evidence>
<evidence type="ECO:0000313" key="9">
    <source>
        <dbReference type="Proteomes" id="UP001240639"/>
    </source>
</evidence>
<dbReference type="InterPro" id="IPR002772">
    <property type="entry name" value="Glyco_hydro_3_C"/>
</dbReference>
<dbReference type="PRINTS" id="PR00133">
    <property type="entry name" value="GLHYDRLASE3"/>
</dbReference>
<dbReference type="InterPro" id="IPR013783">
    <property type="entry name" value="Ig-like_fold"/>
</dbReference>
<evidence type="ECO:0000256" key="6">
    <source>
        <dbReference type="SAM" id="MobiDB-lite"/>
    </source>
</evidence>
<dbReference type="SMART" id="SM01217">
    <property type="entry name" value="Fn3_like"/>
    <property type="match status" value="1"/>
</dbReference>
<dbReference type="InterPro" id="IPR036881">
    <property type="entry name" value="Glyco_hydro_3_C_sf"/>
</dbReference>
<dbReference type="RefSeq" id="WP_305931818.1">
    <property type="nucleotide sequence ID" value="NZ_JAVAIM010000001.1"/>
</dbReference>
<organism evidence="8 9">
    <name type="scientific">Qipengyuania profundimaris</name>
    <dbReference type="NCBI Taxonomy" id="3067652"/>
    <lineage>
        <taxon>Bacteria</taxon>
        <taxon>Pseudomonadati</taxon>
        <taxon>Pseudomonadota</taxon>
        <taxon>Alphaproteobacteria</taxon>
        <taxon>Sphingomonadales</taxon>
        <taxon>Erythrobacteraceae</taxon>
        <taxon>Qipengyuania</taxon>
    </lineage>
</organism>
<keyword evidence="4 5" id="KW-0326">Glycosidase</keyword>
<proteinExistence type="inferred from homology"/>
<dbReference type="InterPro" id="IPR001764">
    <property type="entry name" value="Glyco_hydro_3_N"/>
</dbReference>
<keyword evidence="3" id="KW-0119">Carbohydrate metabolism</keyword>
<gene>
    <name evidence="8" type="ORF">Q9K02_04530</name>
</gene>
<evidence type="ECO:0000259" key="7">
    <source>
        <dbReference type="SMART" id="SM01217"/>
    </source>
</evidence>
<dbReference type="PROSITE" id="PS00775">
    <property type="entry name" value="GLYCOSYL_HYDROL_F3"/>
    <property type="match status" value="1"/>
</dbReference>
<comment type="caution">
    <text evidence="8">The sequence shown here is derived from an EMBL/GenBank/DDBJ whole genome shotgun (WGS) entry which is preliminary data.</text>
</comment>
<name>A0ABT9HMM7_9SPHN</name>
<feature type="compositionally biased region" description="Basic and acidic residues" evidence="6">
    <location>
        <begin position="14"/>
        <end position="24"/>
    </location>
</feature>
<dbReference type="Gene3D" id="3.40.50.1700">
    <property type="entry name" value="Glycoside hydrolase family 3 C-terminal domain"/>
    <property type="match status" value="1"/>
</dbReference>
<dbReference type="SUPFAM" id="SSF51445">
    <property type="entry name" value="(Trans)glycosidases"/>
    <property type="match status" value="1"/>
</dbReference>
<evidence type="ECO:0000256" key="4">
    <source>
        <dbReference type="ARBA" id="ARBA00023295"/>
    </source>
</evidence>
<dbReference type="Proteomes" id="UP001240639">
    <property type="component" value="Unassembled WGS sequence"/>
</dbReference>
<dbReference type="InterPro" id="IPR050288">
    <property type="entry name" value="Cellulose_deg_GH3"/>
</dbReference>
<dbReference type="Pfam" id="PF01915">
    <property type="entry name" value="Glyco_hydro_3_C"/>
    <property type="match status" value="1"/>
</dbReference>
<dbReference type="Pfam" id="PF00933">
    <property type="entry name" value="Glyco_hydro_3"/>
    <property type="match status" value="1"/>
</dbReference>
<protein>
    <submittedName>
        <fullName evidence="8">Glycoside hydrolase family 3 N-terminal domain-containing protein</fullName>
    </submittedName>
</protein>
<dbReference type="PANTHER" id="PTHR42715">
    <property type="entry name" value="BETA-GLUCOSIDASE"/>
    <property type="match status" value="1"/>
</dbReference>